<evidence type="ECO:0000256" key="2">
    <source>
        <dbReference type="ARBA" id="ARBA00022598"/>
    </source>
</evidence>
<keyword evidence="6" id="KW-0030">Aminoacyl-tRNA synthetase</keyword>
<dbReference type="PRINTS" id="PR01042">
    <property type="entry name" value="TRNASYNTHASP"/>
</dbReference>
<dbReference type="Proteomes" id="UP000177006">
    <property type="component" value="Unassembled WGS sequence"/>
</dbReference>
<dbReference type="InterPro" id="IPR045864">
    <property type="entry name" value="aa-tRNA-synth_II/BPL/LPL"/>
</dbReference>
<dbReference type="PANTHER" id="PTHR22594:SF5">
    <property type="entry name" value="ASPARTATE--TRNA LIGASE, MITOCHONDRIAL"/>
    <property type="match status" value="1"/>
</dbReference>
<dbReference type="GO" id="GO:0006422">
    <property type="term" value="P:aspartyl-tRNA aminoacylation"/>
    <property type="evidence" value="ECO:0007669"/>
    <property type="project" value="TreeGrafter"/>
</dbReference>
<dbReference type="AlphaFoldDB" id="A0A1F5E5B8"/>
<dbReference type="Gene3D" id="3.30.930.10">
    <property type="entry name" value="Bira Bifunctional Protein, Domain 2"/>
    <property type="match status" value="2"/>
</dbReference>
<proteinExistence type="inferred from homology"/>
<dbReference type="PANTHER" id="PTHR22594">
    <property type="entry name" value="ASPARTYL/LYSYL-TRNA SYNTHETASE"/>
    <property type="match status" value="1"/>
</dbReference>
<dbReference type="Gene3D" id="3.30.1360.30">
    <property type="entry name" value="GAD-like domain"/>
    <property type="match status" value="1"/>
</dbReference>
<dbReference type="GO" id="GO:0005524">
    <property type="term" value="F:ATP binding"/>
    <property type="evidence" value="ECO:0007669"/>
    <property type="project" value="UniProtKB-KW"/>
</dbReference>
<dbReference type="SUPFAM" id="SSF50249">
    <property type="entry name" value="Nucleic acid-binding proteins"/>
    <property type="match status" value="1"/>
</dbReference>
<name>A0A1F5E5B8_9BACT</name>
<dbReference type="InterPro" id="IPR004365">
    <property type="entry name" value="NA-bd_OB_tRNA"/>
</dbReference>
<dbReference type="GO" id="GO:0005737">
    <property type="term" value="C:cytoplasm"/>
    <property type="evidence" value="ECO:0007669"/>
    <property type="project" value="InterPro"/>
</dbReference>
<dbReference type="InterPro" id="IPR007214">
    <property type="entry name" value="YbaK/aa-tRNA-synth-assoc-dom"/>
</dbReference>
<dbReference type="Gene3D" id="3.90.960.10">
    <property type="entry name" value="YbaK/aminoacyl-tRNA synthetase-associated domain"/>
    <property type="match status" value="1"/>
</dbReference>
<evidence type="ECO:0000259" key="7">
    <source>
        <dbReference type="PROSITE" id="PS50862"/>
    </source>
</evidence>
<dbReference type="CDD" id="cd04317">
    <property type="entry name" value="EcAspRS_like_N"/>
    <property type="match status" value="1"/>
</dbReference>
<protein>
    <recommendedName>
        <fullName evidence="7">Aminoacyl-transfer RNA synthetases class-II family profile domain-containing protein</fullName>
    </recommendedName>
</protein>
<keyword evidence="3" id="KW-0547">Nucleotide-binding</keyword>
<feature type="non-terminal residue" evidence="8">
    <location>
        <position position="1"/>
    </location>
</feature>
<comment type="similarity">
    <text evidence="1">Belongs to the class-II aminoacyl-tRNA synthetase family. Type 1 subfamily.</text>
</comment>
<reference evidence="8 9" key="1">
    <citation type="journal article" date="2016" name="Nat. Commun.">
        <title>Thousands of microbial genomes shed light on interconnected biogeochemical processes in an aquifer system.</title>
        <authorList>
            <person name="Anantharaman K."/>
            <person name="Brown C.T."/>
            <person name="Hug L.A."/>
            <person name="Sharon I."/>
            <person name="Castelle C.J."/>
            <person name="Probst A.J."/>
            <person name="Thomas B.C."/>
            <person name="Singh A."/>
            <person name="Wilkins M.J."/>
            <person name="Karaoz U."/>
            <person name="Brodie E.L."/>
            <person name="Williams K.H."/>
            <person name="Hubbard S.S."/>
            <person name="Banfield J.F."/>
        </authorList>
    </citation>
    <scope>NUCLEOTIDE SEQUENCE [LARGE SCALE GENOMIC DNA]</scope>
</reference>
<evidence type="ECO:0000313" key="8">
    <source>
        <dbReference type="EMBL" id="OGD62510.1"/>
    </source>
</evidence>
<dbReference type="CDD" id="cd00777">
    <property type="entry name" value="AspRS_core"/>
    <property type="match status" value="1"/>
</dbReference>
<dbReference type="InterPro" id="IPR047089">
    <property type="entry name" value="Asp-tRNA-ligase_1_N"/>
</dbReference>
<dbReference type="SUPFAM" id="SSF55681">
    <property type="entry name" value="Class II aaRS and biotin synthetases"/>
    <property type="match status" value="1"/>
</dbReference>
<dbReference type="InterPro" id="IPR002312">
    <property type="entry name" value="Asp/Asn-tRNA-synth_IIb"/>
</dbReference>
<evidence type="ECO:0000256" key="4">
    <source>
        <dbReference type="ARBA" id="ARBA00022840"/>
    </source>
</evidence>
<evidence type="ECO:0000256" key="6">
    <source>
        <dbReference type="ARBA" id="ARBA00023146"/>
    </source>
</evidence>
<dbReference type="InterPro" id="IPR012340">
    <property type="entry name" value="NA-bd_OB-fold"/>
</dbReference>
<dbReference type="Pfam" id="PF04073">
    <property type="entry name" value="tRNA_edit"/>
    <property type="match status" value="1"/>
</dbReference>
<dbReference type="GO" id="GO:0003676">
    <property type="term" value="F:nucleic acid binding"/>
    <property type="evidence" value="ECO:0007669"/>
    <property type="project" value="InterPro"/>
</dbReference>
<gene>
    <name evidence="8" type="ORF">A2160_00355</name>
</gene>
<dbReference type="Gene3D" id="2.40.50.140">
    <property type="entry name" value="Nucleic acid-binding proteins"/>
    <property type="match status" value="1"/>
</dbReference>
<feature type="domain" description="Aminoacyl-transfer RNA synthetases class-II family profile" evidence="7">
    <location>
        <begin position="139"/>
        <end position="420"/>
    </location>
</feature>
<dbReference type="SUPFAM" id="SSF55826">
    <property type="entry name" value="YbaK/ProRS associated domain"/>
    <property type="match status" value="1"/>
</dbReference>
<keyword evidence="5" id="KW-0648">Protein biosynthesis</keyword>
<accession>A0A1F5E5B8</accession>
<dbReference type="InterPro" id="IPR006195">
    <property type="entry name" value="aa-tRNA-synth_II"/>
</dbReference>
<keyword evidence="2" id="KW-0436">Ligase</keyword>
<dbReference type="InterPro" id="IPR004364">
    <property type="entry name" value="Aa-tRNA-synt_II"/>
</dbReference>
<dbReference type="STRING" id="1797457.A2160_00355"/>
<dbReference type="Pfam" id="PF01336">
    <property type="entry name" value="tRNA_anti-codon"/>
    <property type="match status" value="1"/>
</dbReference>
<keyword evidence="4" id="KW-0067">ATP-binding</keyword>
<evidence type="ECO:0000256" key="5">
    <source>
        <dbReference type="ARBA" id="ARBA00022917"/>
    </source>
</evidence>
<dbReference type="InterPro" id="IPR047090">
    <property type="entry name" value="AspRS_core"/>
</dbReference>
<dbReference type="InterPro" id="IPR004115">
    <property type="entry name" value="GAD-like_sf"/>
</dbReference>
<comment type="caution">
    <text evidence="8">The sequence shown here is derived from an EMBL/GenBank/DDBJ whole genome shotgun (WGS) entry which is preliminary data.</text>
</comment>
<dbReference type="PROSITE" id="PS50862">
    <property type="entry name" value="AA_TRNA_LIGASE_II"/>
    <property type="match status" value="1"/>
</dbReference>
<dbReference type="GO" id="GO:0002161">
    <property type="term" value="F:aminoacyl-tRNA deacylase activity"/>
    <property type="evidence" value="ECO:0007669"/>
    <property type="project" value="InterPro"/>
</dbReference>
<evidence type="ECO:0000256" key="1">
    <source>
        <dbReference type="ARBA" id="ARBA00006303"/>
    </source>
</evidence>
<dbReference type="Pfam" id="PF00152">
    <property type="entry name" value="tRNA-synt_2"/>
    <property type="match status" value="1"/>
</dbReference>
<evidence type="ECO:0000313" key="9">
    <source>
        <dbReference type="Proteomes" id="UP000177006"/>
    </source>
</evidence>
<dbReference type="InterPro" id="IPR036754">
    <property type="entry name" value="YbaK/aa-tRNA-synt-asso_dom_sf"/>
</dbReference>
<dbReference type="EMBL" id="MEZK01000021">
    <property type="protein sequence ID" value="OGD62510.1"/>
    <property type="molecule type" value="Genomic_DNA"/>
</dbReference>
<evidence type="ECO:0000256" key="3">
    <source>
        <dbReference type="ARBA" id="ARBA00022741"/>
    </source>
</evidence>
<dbReference type="GO" id="GO:0004815">
    <property type="term" value="F:aspartate-tRNA ligase activity"/>
    <property type="evidence" value="ECO:0007669"/>
    <property type="project" value="TreeGrafter"/>
</dbReference>
<organism evidence="8 9">
    <name type="scientific">Candidatus Beckwithbacteria bacterium RBG_13_42_9</name>
    <dbReference type="NCBI Taxonomy" id="1797457"/>
    <lineage>
        <taxon>Bacteria</taxon>
        <taxon>Candidatus Beckwithiibacteriota</taxon>
    </lineage>
</organism>
<sequence length="611" mass="69183">VKETLEKIGEKVKLQGWVETRRDHGQLVFIELRDRSGKVQVVGGEEMGKLHHEDVIEILGTVAKRPEAMVNPNMETGTIEVRLGKLEILNSCGELPFPVHTDGLDIEEEVRLRFRYLDLRRGRLQHHLKLSSQFVQKCREYLFSQGFTEIGTPLLTQSTPEGSRDFLVPARLQPGKFFALPQSPQQYKQLLMTAGFERYFQIARCLRDEDLRADRAFEHNQIDIEMSFVTMEEMMALDEAMMIKAAESLGFKIKQKPFPRLSFQEALKTYGSDKFDMRSEAEKKQGILAFAWVVEFPFFEKTEEGNWTFTHNPFSMPKPEHLADHLAGKNIDKIITQQYDLVCNGYEVGGGSIRAHRPEILEATYKIMGYTSEQIQHSVGHMLKAFTLGTPPHGGIAHGIERLLMTLTGEGALREVVAFPQTARGTVAVMDAPSAVTEEQLKELGLAVRSYKQPNKEQGSVFDQIQNYLNEEVDSYLVMNHQPVFTSEESAKIRGTKIKQGAKALIMFADKKPVMLVLSAANKVDTAAFKKAYQIKDLRMATKEEVESLTKTQVGAVPPFGNLFKMPVYVDEKLGENEEIVFNAGLHTRSIKMKYRDFIRIVKPTVGAFAE</sequence>